<dbReference type="Proteomes" id="UP000050786">
    <property type="component" value="Unassembled WGS sequence"/>
</dbReference>
<dbReference type="Gene3D" id="3.40.630.30">
    <property type="match status" value="1"/>
</dbReference>
<evidence type="ECO:0000313" key="2">
    <source>
        <dbReference type="EMBL" id="CUH44326.1"/>
    </source>
</evidence>
<dbReference type="GO" id="GO:0016747">
    <property type="term" value="F:acyltransferase activity, transferring groups other than amino-acyl groups"/>
    <property type="evidence" value="ECO:0007669"/>
    <property type="project" value="InterPro"/>
</dbReference>
<dbReference type="PROSITE" id="PS51186">
    <property type="entry name" value="GNAT"/>
    <property type="match status" value="1"/>
</dbReference>
<dbReference type="InterPro" id="IPR016181">
    <property type="entry name" value="Acyl_CoA_acyltransferase"/>
</dbReference>
<accession>A0A0P1E719</accession>
<protein>
    <submittedName>
        <fullName evidence="2">Acetyltransferase (GNAT) family protein</fullName>
    </submittedName>
</protein>
<dbReference type="InterPro" id="IPR041496">
    <property type="entry name" value="YitH/HolE_GNAT"/>
</dbReference>
<dbReference type="RefSeq" id="WP_058274460.1">
    <property type="nucleotide sequence ID" value="NZ_CYPS01000046.1"/>
</dbReference>
<sequence>MPEYVIRALTEDEVQTAVDWAGREGWNPGLHDADCFRGSDPEGFKGGFLDGQMIASASAVNYDNNYSFLGFYIVQPEYRGSGYGLQVAEAVKAHCQHRNMGMDGVVEQQDNYRKFGFELAYDNYRFSGTVGKILDQLGRSLHDQITPLSALSDDLRSYDRGLFPAPRDTFLHAWLGAPSHVSRVFEGDGQIKGYATLRRCLSGYKVGPLFANNPESAEALLVSLLATLPADQMDAEVFIDMPNPNAHAMAMAQQLGLTKVFETGRMYSSHAPNIDLDRIYGITTFELG</sequence>
<keyword evidence="2" id="KW-0808">Transferase</keyword>
<dbReference type="PANTHER" id="PTHR47237:SF1">
    <property type="entry name" value="SLL0310 PROTEIN"/>
    <property type="match status" value="1"/>
</dbReference>
<evidence type="ECO:0000313" key="3">
    <source>
        <dbReference type="Proteomes" id="UP000050786"/>
    </source>
</evidence>
<dbReference type="InterPro" id="IPR000182">
    <property type="entry name" value="GNAT_dom"/>
</dbReference>
<dbReference type="InterPro" id="IPR052729">
    <property type="entry name" value="Acyl/Acetyltrans_Enzymes"/>
</dbReference>
<dbReference type="Gene3D" id="3.40.630.90">
    <property type="match status" value="1"/>
</dbReference>
<name>A0A0P1E719_9RHOB</name>
<dbReference type="AlphaFoldDB" id="A0A0P1E719"/>
<evidence type="ECO:0000259" key="1">
    <source>
        <dbReference type="PROSITE" id="PS51186"/>
    </source>
</evidence>
<dbReference type="PANTHER" id="PTHR47237">
    <property type="entry name" value="SLL0310 PROTEIN"/>
    <property type="match status" value="1"/>
</dbReference>
<feature type="domain" description="N-acetyltransferase" evidence="1">
    <location>
        <begin position="4"/>
        <end position="136"/>
    </location>
</feature>
<keyword evidence="3" id="KW-1185">Reference proteome</keyword>
<dbReference type="EMBL" id="CYPS01000046">
    <property type="protein sequence ID" value="CUH44326.1"/>
    <property type="molecule type" value="Genomic_DNA"/>
</dbReference>
<organism evidence="2 3">
    <name type="scientific">Ruegeria atlantica</name>
    <dbReference type="NCBI Taxonomy" id="81569"/>
    <lineage>
        <taxon>Bacteria</taxon>
        <taxon>Pseudomonadati</taxon>
        <taxon>Pseudomonadota</taxon>
        <taxon>Alphaproteobacteria</taxon>
        <taxon>Rhodobacterales</taxon>
        <taxon>Roseobacteraceae</taxon>
        <taxon>Ruegeria</taxon>
    </lineage>
</organism>
<proteinExistence type="predicted"/>
<dbReference type="Pfam" id="PF18014">
    <property type="entry name" value="Acetyltransf_18"/>
    <property type="match status" value="1"/>
</dbReference>
<dbReference type="Pfam" id="PF00583">
    <property type="entry name" value="Acetyltransf_1"/>
    <property type="match status" value="1"/>
</dbReference>
<dbReference type="SUPFAM" id="SSF55729">
    <property type="entry name" value="Acyl-CoA N-acyltransferases (Nat)"/>
    <property type="match status" value="1"/>
</dbReference>
<gene>
    <name evidence="2" type="ORF">RUM4293_03225</name>
</gene>
<reference evidence="3" key="1">
    <citation type="submission" date="2015-09" db="EMBL/GenBank/DDBJ databases">
        <authorList>
            <person name="Rodrigo-Torres L."/>
            <person name="Arahal D.R."/>
        </authorList>
    </citation>
    <scope>NUCLEOTIDE SEQUENCE [LARGE SCALE GENOMIC DNA]</scope>
    <source>
        <strain evidence="3">CECT 4293</strain>
    </source>
</reference>
<dbReference type="CDD" id="cd04301">
    <property type="entry name" value="NAT_SF"/>
    <property type="match status" value="1"/>
</dbReference>